<comment type="caution">
    <text evidence="4">The sequence shown here is derived from an EMBL/GenBank/DDBJ whole genome shotgun (WGS) entry which is preliminary data.</text>
</comment>
<accession>A0A8H2VHD6</accession>
<dbReference type="RefSeq" id="XP_041407340.1">
    <property type="nucleotide sequence ID" value="XM_041551406.1"/>
</dbReference>
<dbReference type="InterPro" id="IPR041698">
    <property type="entry name" value="Methyltransf_25"/>
</dbReference>
<sequence length="299" mass="33907">MSQFSESDFGANDYSTARPDYPPNFYDFLSRYHSGYNSQLVDVGCGPGTATFQLVKWLPEFSKITGTDLSPPMISKASELATRASKTSQQEDSQGKQIEFHVSSSTDFSFLQGKSCDMITAAECAHWFDFNAFQSAAAETLSAHGTIAIWGYIDSVLERYPDTDALMLDLQYGDDKLGPYWDQPGRDILRGLLQDRHLDPTLYERIQESHVVARELTSAATQDFPLRITKEMPLSRYLAYLKTCSAYHAWKKDPQNRDSPDPCDELIATIQKMHPELKDLNYKVRVLWSSFYKVGTRRA</sequence>
<dbReference type="OrthoDB" id="10027013at2759"/>
<keyword evidence="1 4" id="KW-0489">Methyltransferase</keyword>
<dbReference type="GO" id="GO:0008168">
    <property type="term" value="F:methyltransferase activity"/>
    <property type="evidence" value="ECO:0007669"/>
    <property type="project" value="UniProtKB-KW"/>
</dbReference>
<feature type="domain" description="Methyltransferase" evidence="3">
    <location>
        <begin position="41"/>
        <end position="139"/>
    </location>
</feature>
<reference evidence="4 5" key="1">
    <citation type="submission" date="2020-05" db="EMBL/GenBank/DDBJ databases">
        <authorList>
            <person name="Casaregola S."/>
            <person name="Devillers H."/>
            <person name="Grondin C."/>
        </authorList>
    </citation>
    <scope>NUCLEOTIDE SEQUENCE [LARGE SCALE GENOMIC DNA]</scope>
    <source>
        <strain evidence="4 5">CLIB 1767</strain>
    </source>
</reference>
<evidence type="ECO:0000313" key="4">
    <source>
        <dbReference type="EMBL" id="CAB4255496.1"/>
    </source>
</evidence>
<dbReference type="PANTHER" id="PTHR44942:SF4">
    <property type="entry name" value="METHYLTRANSFERASE TYPE 11 DOMAIN-CONTAINING PROTEIN"/>
    <property type="match status" value="1"/>
</dbReference>
<organism evidence="4 5">
    <name type="scientific">Maudiozyma barnettii</name>
    <dbReference type="NCBI Taxonomy" id="61262"/>
    <lineage>
        <taxon>Eukaryota</taxon>
        <taxon>Fungi</taxon>
        <taxon>Dikarya</taxon>
        <taxon>Ascomycota</taxon>
        <taxon>Saccharomycotina</taxon>
        <taxon>Saccharomycetes</taxon>
        <taxon>Saccharomycetales</taxon>
        <taxon>Saccharomycetaceae</taxon>
        <taxon>Maudiozyma</taxon>
    </lineage>
</organism>
<protein>
    <submittedName>
        <fullName evidence="4">Similar to Saccharomyces cerevisiae YER175C TMT1 Trans-aconitate methyltransferase</fullName>
    </submittedName>
</protein>
<name>A0A8H2VHD6_9SACH</name>
<dbReference type="Pfam" id="PF13649">
    <property type="entry name" value="Methyltransf_25"/>
    <property type="match status" value="1"/>
</dbReference>
<dbReference type="Gene3D" id="3.40.50.150">
    <property type="entry name" value="Vaccinia Virus protein VP39"/>
    <property type="match status" value="1"/>
</dbReference>
<keyword evidence="2 4" id="KW-0808">Transferase</keyword>
<dbReference type="EMBL" id="CAEFZW010000006">
    <property type="protein sequence ID" value="CAB4255496.1"/>
    <property type="molecule type" value="Genomic_DNA"/>
</dbReference>
<dbReference type="PANTHER" id="PTHR44942">
    <property type="entry name" value="METHYLTRANSF_11 DOMAIN-CONTAINING PROTEIN"/>
    <property type="match status" value="1"/>
</dbReference>
<evidence type="ECO:0000259" key="3">
    <source>
        <dbReference type="Pfam" id="PF13649"/>
    </source>
</evidence>
<dbReference type="Proteomes" id="UP000644660">
    <property type="component" value="Unassembled WGS sequence"/>
</dbReference>
<evidence type="ECO:0000256" key="2">
    <source>
        <dbReference type="ARBA" id="ARBA00022679"/>
    </source>
</evidence>
<dbReference type="AlphaFoldDB" id="A0A8H2VHD6"/>
<proteinExistence type="predicted"/>
<dbReference type="SUPFAM" id="SSF53335">
    <property type="entry name" value="S-adenosyl-L-methionine-dependent methyltransferases"/>
    <property type="match status" value="1"/>
</dbReference>
<evidence type="ECO:0000256" key="1">
    <source>
        <dbReference type="ARBA" id="ARBA00022603"/>
    </source>
</evidence>
<dbReference type="CDD" id="cd02440">
    <property type="entry name" value="AdoMet_MTases"/>
    <property type="match status" value="1"/>
</dbReference>
<dbReference type="InterPro" id="IPR051052">
    <property type="entry name" value="Diverse_substrate_MTase"/>
</dbReference>
<evidence type="ECO:0000313" key="5">
    <source>
        <dbReference type="Proteomes" id="UP000644660"/>
    </source>
</evidence>
<dbReference type="InterPro" id="IPR029063">
    <property type="entry name" value="SAM-dependent_MTases_sf"/>
</dbReference>
<gene>
    <name evidence="4" type="ORF">KABA2_06S06754</name>
</gene>
<dbReference type="GeneID" id="64858542"/>
<keyword evidence="5" id="KW-1185">Reference proteome</keyword>
<dbReference type="GO" id="GO:0032259">
    <property type="term" value="P:methylation"/>
    <property type="evidence" value="ECO:0007669"/>
    <property type="project" value="UniProtKB-KW"/>
</dbReference>